<proteinExistence type="predicted"/>
<dbReference type="EMBL" id="JASCZI010031150">
    <property type="protein sequence ID" value="MED6126075.1"/>
    <property type="molecule type" value="Genomic_DNA"/>
</dbReference>
<protein>
    <submittedName>
        <fullName evidence="1">Uncharacterized protein</fullName>
    </submittedName>
</protein>
<gene>
    <name evidence="1" type="ORF">PIB30_074897</name>
</gene>
<comment type="caution">
    <text evidence="1">The sequence shown here is derived from an EMBL/GenBank/DDBJ whole genome shotgun (WGS) entry which is preliminary data.</text>
</comment>
<sequence length="183" mass="20605">MAELREREIVNGAGEGWPWRGRRRSQKKKVLCCDFTATVDDRGSAEVSAVVTLVQRKKETLRERMVRARRGRERGHRRNYSVVTSIFYPCFTTAAVLRKPSLLVEPATIDIGGPVERRGPATTRPWSPLQTKPPCFYRRESITVNIATVTELLLQSPLHVLARSDELCSLRNCAAVITGLTQS</sequence>
<reference evidence="1 2" key="1">
    <citation type="journal article" date="2023" name="Plants (Basel)">
        <title>Bridging the Gap: Combining Genomics and Transcriptomics Approaches to Understand Stylosanthes scabra, an Orphan Legume from the Brazilian Caatinga.</title>
        <authorList>
            <person name="Ferreira-Neto J.R.C."/>
            <person name="da Silva M.D."/>
            <person name="Binneck E."/>
            <person name="de Melo N.F."/>
            <person name="da Silva R.H."/>
            <person name="de Melo A.L.T.M."/>
            <person name="Pandolfi V."/>
            <person name="Bustamante F.O."/>
            <person name="Brasileiro-Vidal A.C."/>
            <person name="Benko-Iseppon A.M."/>
        </authorList>
    </citation>
    <scope>NUCLEOTIDE SEQUENCE [LARGE SCALE GENOMIC DNA]</scope>
    <source>
        <tissue evidence="1">Leaves</tissue>
    </source>
</reference>
<name>A0ABU6RQ46_9FABA</name>
<accession>A0ABU6RQ46</accession>
<evidence type="ECO:0000313" key="2">
    <source>
        <dbReference type="Proteomes" id="UP001341840"/>
    </source>
</evidence>
<organism evidence="1 2">
    <name type="scientific">Stylosanthes scabra</name>
    <dbReference type="NCBI Taxonomy" id="79078"/>
    <lineage>
        <taxon>Eukaryota</taxon>
        <taxon>Viridiplantae</taxon>
        <taxon>Streptophyta</taxon>
        <taxon>Embryophyta</taxon>
        <taxon>Tracheophyta</taxon>
        <taxon>Spermatophyta</taxon>
        <taxon>Magnoliopsida</taxon>
        <taxon>eudicotyledons</taxon>
        <taxon>Gunneridae</taxon>
        <taxon>Pentapetalae</taxon>
        <taxon>rosids</taxon>
        <taxon>fabids</taxon>
        <taxon>Fabales</taxon>
        <taxon>Fabaceae</taxon>
        <taxon>Papilionoideae</taxon>
        <taxon>50 kb inversion clade</taxon>
        <taxon>dalbergioids sensu lato</taxon>
        <taxon>Dalbergieae</taxon>
        <taxon>Pterocarpus clade</taxon>
        <taxon>Stylosanthes</taxon>
    </lineage>
</organism>
<keyword evidence="2" id="KW-1185">Reference proteome</keyword>
<evidence type="ECO:0000313" key="1">
    <source>
        <dbReference type="EMBL" id="MED6126075.1"/>
    </source>
</evidence>
<dbReference type="Proteomes" id="UP001341840">
    <property type="component" value="Unassembled WGS sequence"/>
</dbReference>